<protein>
    <recommendedName>
        <fullName evidence="6 15">Pyruvate kinase</fullName>
        <ecNumber evidence="5 15">2.7.1.40</ecNumber>
    </recommendedName>
</protein>
<dbReference type="InterPro" id="IPR015813">
    <property type="entry name" value="Pyrv/PenolPyrv_kinase-like_dom"/>
</dbReference>
<dbReference type="InterPro" id="IPR001697">
    <property type="entry name" value="Pyr_Knase"/>
</dbReference>
<keyword evidence="7 16" id="KW-0808">Transferase</keyword>
<dbReference type="NCBIfam" id="NF004978">
    <property type="entry name" value="PRK06354.1"/>
    <property type="match status" value="1"/>
</dbReference>
<reference evidence="19 20" key="1">
    <citation type="submission" date="2016-09" db="EMBL/GenBank/DDBJ databases">
        <authorList>
            <person name="Capua I."/>
            <person name="De Benedictis P."/>
            <person name="Joannis T."/>
            <person name="Lombin L.H."/>
            <person name="Cattoli G."/>
        </authorList>
    </citation>
    <scope>NUCLEOTIDE SEQUENCE [LARGE SCALE GENOMIC DNA]</scope>
    <source>
        <strain evidence="19 20">A7P-90m</strain>
    </source>
</reference>
<dbReference type="EMBL" id="FMYP01000006">
    <property type="protein sequence ID" value="SDB88680.1"/>
    <property type="molecule type" value="Genomic_DNA"/>
</dbReference>
<comment type="cofactor">
    <cofactor evidence="1">
        <name>Mg(2+)</name>
        <dbReference type="ChEBI" id="CHEBI:18420"/>
    </cofactor>
</comment>
<organism evidence="19 20">
    <name type="scientific">Williamwhitmania taraxaci</name>
    <dbReference type="NCBI Taxonomy" id="1640674"/>
    <lineage>
        <taxon>Bacteria</taxon>
        <taxon>Pseudomonadati</taxon>
        <taxon>Bacteroidota</taxon>
        <taxon>Bacteroidia</taxon>
        <taxon>Bacteroidales</taxon>
        <taxon>Williamwhitmaniaceae</taxon>
        <taxon>Williamwhitmania</taxon>
    </lineage>
</organism>
<evidence type="ECO:0000256" key="16">
    <source>
        <dbReference type="RuleBase" id="RU000504"/>
    </source>
</evidence>
<evidence type="ECO:0000256" key="5">
    <source>
        <dbReference type="ARBA" id="ARBA00012142"/>
    </source>
</evidence>
<dbReference type="Gene3D" id="3.40.1380.20">
    <property type="entry name" value="Pyruvate kinase, C-terminal domain"/>
    <property type="match status" value="1"/>
</dbReference>
<dbReference type="PROSITE" id="PS00110">
    <property type="entry name" value="PYRUVATE_KINASE"/>
    <property type="match status" value="1"/>
</dbReference>
<comment type="cofactor">
    <cofactor evidence="2">
        <name>K(+)</name>
        <dbReference type="ChEBI" id="CHEBI:29103"/>
    </cofactor>
</comment>
<dbReference type="Pfam" id="PF00224">
    <property type="entry name" value="PK"/>
    <property type="match status" value="1"/>
</dbReference>
<dbReference type="InterPro" id="IPR015806">
    <property type="entry name" value="Pyrv_Knase_insert_dom_sf"/>
</dbReference>
<evidence type="ECO:0000256" key="4">
    <source>
        <dbReference type="ARBA" id="ARBA00008663"/>
    </source>
</evidence>
<evidence type="ECO:0000256" key="9">
    <source>
        <dbReference type="ARBA" id="ARBA00022741"/>
    </source>
</evidence>
<keyword evidence="11" id="KW-0067">ATP-binding</keyword>
<dbReference type="STRING" id="1640674.SAMN05216323_100655"/>
<dbReference type="InterPro" id="IPR015793">
    <property type="entry name" value="Pyrv_Knase_brl"/>
</dbReference>
<dbReference type="InterPro" id="IPR015795">
    <property type="entry name" value="Pyrv_Knase_C"/>
</dbReference>
<comment type="catalytic activity">
    <reaction evidence="16">
        <text>pyruvate + ATP = phosphoenolpyruvate + ADP + H(+)</text>
        <dbReference type="Rhea" id="RHEA:18157"/>
        <dbReference type="ChEBI" id="CHEBI:15361"/>
        <dbReference type="ChEBI" id="CHEBI:15378"/>
        <dbReference type="ChEBI" id="CHEBI:30616"/>
        <dbReference type="ChEBI" id="CHEBI:58702"/>
        <dbReference type="ChEBI" id="CHEBI:456216"/>
        <dbReference type="EC" id="2.7.1.40"/>
    </reaction>
</comment>
<evidence type="ECO:0000256" key="15">
    <source>
        <dbReference type="NCBIfam" id="TIGR01064"/>
    </source>
</evidence>
<name>A0A1G6H2Z3_9BACT</name>
<dbReference type="UniPathway" id="UPA00109">
    <property type="reaction ID" value="UER00188"/>
</dbReference>
<proteinExistence type="inferred from homology"/>
<dbReference type="InterPro" id="IPR036918">
    <property type="entry name" value="Pyrv_Knase_C_sf"/>
</dbReference>
<comment type="similarity">
    <text evidence="4 16">Belongs to the pyruvate kinase family.</text>
</comment>
<dbReference type="FunFam" id="2.40.33.10:FF:000001">
    <property type="entry name" value="Pyruvate kinase"/>
    <property type="match status" value="1"/>
</dbReference>
<evidence type="ECO:0000256" key="7">
    <source>
        <dbReference type="ARBA" id="ARBA00022679"/>
    </source>
</evidence>
<dbReference type="SUPFAM" id="SSF52935">
    <property type="entry name" value="PK C-terminal domain-like"/>
    <property type="match status" value="1"/>
</dbReference>
<dbReference type="Gene3D" id="2.40.33.10">
    <property type="entry name" value="PK beta-barrel domain-like"/>
    <property type="match status" value="1"/>
</dbReference>
<dbReference type="InterPro" id="IPR011037">
    <property type="entry name" value="Pyrv_Knase-like_insert_dom_sf"/>
</dbReference>
<sequence length="475" mass="52782">MVKRTKIVATISDRRCEVEFLQRLYNEGMNVVRLNTAHQSPSDSIKLIENVRKVSNKIAILVDTKGPEIRTTQMISGAGFDVVTGDKIIVRGNPEELSSRECLYLSYENVVADVHVGASLLIDDGDIGMEVISKSADSLVCEVKNHGTIKGRKSVNIPGVSISLPSLSEKDINFIHFAIDQKIDFIAHSFVRRKEDLIGIQQILDERKSPIRLIAKIENQEGVDNIEEILDHAYGIMVARGDLGIEIPAEKIPVIQRRLIRKCTESKKPVIIATQMLHTMITNPRPTRAEVSDIANAIYQRTDAIMLSGETAYGEYPEEAVTVMSTVADEIESQLPPDAEIDFKRINNVVTSVLAKSAVKATCLLPIKAVVVDTLSGRTGRYLAAYRGLIPVYAMCYKEHVMRHLALSYGVQAFYMEPRLTKDEFVREAMRTLLEQNKVQLDDLVLVVGGSFGHSNGATFMEISKVSSMLHFGQL</sequence>
<feature type="domain" description="Pyruvate kinase barrel" evidence="17">
    <location>
        <begin position="3"/>
        <end position="321"/>
    </location>
</feature>
<dbReference type="Gene3D" id="3.20.20.60">
    <property type="entry name" value="Phosphoenolpyruvate-binding domains"/>
    <property type="match status" value="1"/>
</dbReference>
<evidence type="ECO:0000256" key="3">
    <source>
        <dbReference type="ARBA" id="ARBA00004997"/>
    </source>
</evidence>
<keyword evidence="14 19" id="KW-0670">Pyruvate</keyword>
<evidence type="ECO:0000313" key="19">
    <source>
        <dbReference type="EMBL" id="SDB88680.1"/>
    </source>
</evidence>
<dbReference type="GO" id="GO:0004743">
    <property type="term" value="F:pyruvate kinase activity"/>
    <property type="evidence" value="ECO:0007669"/>
    <property type="project" value="UniProtKB-UniRule"/>
</dbReference>
<dbReference type="InterPro" id="IPR018209">
    <property type="entry name" value="Pyrv_Knase_AS"/>
</dbReference>
<evidence type="ECO:0000256" key="6">
    <source>
        <dbReference type="ARBA" id="ARBA00018587"/>
    </source>
</evidence>
<comment type="pathway">
    <text evidence="3 16">Carbohydrate degradation; glycolysis; pyruvate from D-glyceraldehyde 3-phosphate: step 5/5.</text>
</comment>
<dbReference type="AlphaFoldDB" id="A0A1G6H2Z3"/>
<dbReference type="NCBIfam" id="TIGR01064">
    <property type="entry name" value="pyruv_kin"/>
    <property type="match status" value="1"/>
</dbReference>
<evidence type="ECO:0000256" key="12">
    <source>
        <dbReference type="ARBA" id="ARBA00022842"/>
    </source>
</evidence>
<dbReference type="GO" id="GO:0030955">
    <property type="term" value="F:potassium ion binding"/>
    <property type="evidence" value="ECO:0007669"/>
    <property type="project" value="UniProtKB-UniRule"/>
</dbReference>
<dbReference type="InterPro" id="IPR040442">
    <property type="entry name" value="Pyrv_kinase-like_dom_sf"/>
</dbReference>
<evidence type="ECO:0000256" key="11">
    <source>
        <dbReference type="ARBA" id="ARBA00022840"/>
    </source>
</evidence>
<evidence type="ECO:0000256" key="1">
    <source>
        <dbReference type="ARBA" id="ARBA00001946"/>
    </source>
</evidence>
<keyword evidence="10 16" id="KW-0418">Kinase</keyword>
<evidence type="ECO:0000256" key="10">
    <source>
        <dbReference type="ARBA" id="ARBA00022777"/>
    </source>
</evidence>
<feature type="domain" description="Pyruvate kinase C-terminal" evidence="18">
    <location>
        <begin position="354"/>
        <end position="459"/>
    </location>
</feature>
<keyword evidence="12 16" id="KW-0460">Magnesium</keyword>
<dbReference type="GO" id="GO:0005524">
    <property type="term" value="F:ATP binding"/>
    <property type="evidence" value="ECO:0007669"/>
    <property type="project" value="UniProtKB-KW"/>
</dbReference>
<gene>
    <name evidence="19" type="ORF">SAMN05216323_100655</name>
</gene>
<evidence type="ECO:0000313" key="20">
    <source>
        <dbReference type="Proteomes" id="UP000199452"/>
    </source>
</evidence>
<dbReference type="SUPFAM" id="SSF51621">
    <property type="entry name" value="Phosphoenolpyruvate/pyruvate domain"/>
    <property type="match status" value="1"/>
</dbReference>
<dbReference type="SUPFAM" id="SSF50800">
    <property type="entry name" value="PK beta-barrel domain-like"/>
    <property type="match status" value="1"/>
</dbReference>
<dbReference type="GO" id="GO:0000287">
    <property type="term" value="F:magnesium ion binding"/>
    <property type="evidence" value="ECO:0007669"/>
    <property type="project" value="UniProtKB-UniRule"/>
</dbReference>
<dbReference type="Pfam" id="PF02887">
    <property type="entry name" value="PK_C"/>
    <property type="match status" value="1"/>
</dbReference>
<keyword evidence="20" id="KW-1185">Reference proteome</keyword>
<dbReference type="EC" id="2.7.1.40" evidence="5 15"/>
<dbReference type="PRINTS" id="PR01050">
    <property type="entry name" value="PYRUVTKNASE"/>
</dbReference>
<evidence type="ECO:0000259" key="17">
    <source>
        <dbReference type="Pfam" id="PF00224"/>
    </source>
</evidence>
<evidence type="ECO:0000256" key="14">
    <source>
        <dbReference type="ARBA" id="ARBA00023317"/>
    </source>
</evidence>
<keyword evidence="13 16" id="KW-0324">Glycolysis</keyword>
<keyword evidence="9" id="KW-0547">Nucleotide-binding</keyword>
<evidence type="ECO:0000256" key="8">
    <source>
        <dbReference type="ARBA" id="ARBA00022723"/>
    </source>
</evidence>
<dbReference type="GO" id="GO:0016301">
    <property type="term" value="F:kinase activity"/>
    <property type="evidence" value="ECO:0007669"/>
    <property type="project" value="UniProtKB-KW"/>
</dbReference>
<evidence type="ECO:0000256" key="2">
    <source>
        <dbReference type="ARBA" id="ARBA00001958"/>
    </source>
</evidence>
<dbReference type="NCBIfam" id="NF004491">
    <property type="entry name" value="PRK05826.1"/>
    <property type="match status" value="1"/>
</dbReference>
<dbReference type="FunFam" id="3.20.20.60:FF:000025">
    <property type="entry name" value="Pyruvate kinase"/>
    <property type="match status" value="1"/>
</dbReference>
<dbReference type="OrthoDB" id="9812123at2"/>
<dbReference type="Proteomes" id="UP000199452">
    <property type="component" value="Unassembled WGS sequence"/>
</dbReference>
<accession>A0A1G6H2Z3</accession>
<evidence type="ECO:0000256" key="13">
    <source>
        <dbReference type="ARBA" id="ARBA00023152"/>
    </source>
</evidence>
<dbReference type="RefSeq" id="WP_092435535.1">
    <property type="nucleotide sequence ID" value="NZ_FMYP01000006.1"/>
</dbReference>
<dbReference type="PANTHER" id="PTHR11817">
    <property type="entry name" value="PYRUVATE KINASE"/>
    <property type="match status" value="1"/>
</dbReference>
<evidence type="ECO:0000259" key="18">
    <source>
        <dbReference type="Pfam" id="PF02887"/>
    </source>
</evidence>
<keyword evidence="8" id="KW-0479">Metal-binding</keyword>